<dbReference type="Pfam" id="PF01476">
    <property type="entry name" value="LysM"/>
    <property type="match status" value="1"/>
</dbReference>
<dbReference type="Proteomes" id="UP000663828">
    <property type="component" value="Unassembled WGS sequence"/>
</dbReference>
<gene>
    <name evidence="3" type="ORF">XAT740_LOCUS11706</name>
</gene>
<organism evidence="3 4">
    <name type="scientific">Adineta ricciae</name>
    <name type="common">Rotifer</name>
    <dbReference type="NCBI Taxonomy" id="249248"/>
    <lineage>
        <taxon>Eukaryota</taxon>
        <taxon>Metazoa</taxon>
        <taxon>Spiralia</taxon>
        <taxon>Gnathifera</taxon>
        <taxon>Rotifera</taxon>
        <taxon>Eurotatoria</taxon>
        <taxon>Bdelloidea</taxon>
        <taxon>Adinetida</taxon>
        <taxon>Adinetidae</taxon>
        <taxon>Adineta</taxon>
    </lineage>
</organism>
<dbReference type="PROSITE" id="PS51782">
    <property type="entry name" value="LYSM"/>
    <property type="match status" value="1"/>
</dbReference>
<comment type="caution">
    <text evidence="3">The sequence shown here is derived from an EMBL/GenBank/DDBJ whole genome shotgun (WGS) entry which is preliminary data.</text>
</comment>
<proteinExistence type="predicted"/>
<dbReference type="SMART" id="SM00257">
    <property type="entry name" value="LysM"/>
    <property type="match status" value="1"/>
</dbReference>
<dbReference type="SUPFAM" id="SSF54106">
    <property type="entry name" value="LysM domain"/>
    <property type="match status" value="1"/>
</dbReference>
<dbReference type="Gene3D" id="3.10.350.10">
    <property type="entry name" value="LysM domain"/>
    <property type="match status" value="1"/>
</dbReference>
<evidence type="ECO:0000259" key="2">
    <source>
        <dbReference type="PROSITE" id="PS51782"/>
    </source>
</evidence>
<protein>
    <recommendedName>
        <fullName evidence="2">LysM domain-containing protein</fullName>
    </recommendedName>
</protein>
<dbReference type="AlphaFoldDB" id="A0A814EG12"/>
<dbReference type="InterPro" id="IPR036779">
    <property type="entry name" value="LysM_dom_sf"/>
</dbReference>
<evidence type="ECO:0000256" key="1">
    <source>
        <dbReference type="SAM" id="MobiDB-lite"/>
    </source>
</evidence>
<accession>A0A814EG12</accession>
<keyword evidence="4" id="KW-1185">Reference proteome</keyword>
<sequence>MQTYTIKAGDTLWALSKQYDIPLGEILTANPDVVPENLQIGQTVNLPTRGKAEKHHHTSGGSGRTIPMRVTSYGWNDNDPPSAEIAYPKSGGHPTKHNSATEGRGTYEDPITFATDERELDIGTTIYVPFLRKYFIMEDLCASAVRAWDQRQYHVDLWMGPQHSSDEHNLNGCESKITRESTDVVVNPPQDLPVDTTPLFSNNQCTAQLFD</sequence>
<dbReference type="CDD" id="cd00118">
    <property type="entry name" value="LysM"/>
    <property type="match status" value="1"/>
</dbReference>
<evidence type="ECO:0000313" key="3">
    <source>
        <dbReference type="EMBL" id="CAF0971801.1"/>
    </source>
</evidence>
<feature type="domain" description="LysM" evidence="2">
    <location>
        <begin position="2"/>
        <end position="46"/>
    </location>
</feature>
<dbReference type="InterPro" id="IPR018392">
    <property type="entry name" value="LysM"/>
</dbReference>
<dbReference type="EMBL" id="CAJNOR010000648">
    <property type="protein sequence ID" value="CAF0971801.1"/>
    <property type="molecule type" value="Genomic_DNA"/>
</dbReference>
<reference evidence="3" key="1">
    <citation type="submission" date="2021-02" db="EMBL/GenBank/DDBJ databases">
        <authorList>
            <person name="Nowell W R."/>
        </authorList>
    </citation>
    <scope>NUCLEOTIDE SEQUENCE</scope>
</reference>
<evidence type="ECO:0000313" key="4">
    <source>
        <dbReference type="Proteomes" id="UP000663828"/>
    </source>
</evidence>
<feature type="region of interest" description="Disordered" evidence="1">
    <location>
        <begin position="87"/>
        <end position="107"/>
    </location>
</feature>
<name>A0A814EG12_ADIRI</name>